<dbReference type="Proteomes" id="UP001595548">
    <property type="component" value="Unassembled WGS sequence"/>
</dbReference>
<organism evidence="1 2">
    <name type="scientific">Gilvimarinus japonicus</name>
    <dbReference type="NCBI Taxonomy" id="1796469"/>
    <lineage>
        <taxon>Bacteria</taxon>
        <taxon>Pseudomonadati</taxon>
        <taxon>Pseudomonadota</taxon>
        <taxon>Gammaproteobacteria</taxon>
        <taxon>Cellvibrionales</taxon>
        <taxon>Cellvibrionaceae</taxon>
        <taxon>Gilvimarinus</taxon>
    </lineage>
</organism>
<dbReference type="EMBL" id="JBHRTL010000027">
    <property type="protein sequence ID" value="MFC3156151.1"/>
    <property type="molecule type" value="Genomic_DNA"/>
</dbReference>
<dbReference type="RefSeq" id="WP_382417271.1">
    <property type="nucleotide sequence ID" value="NZ_AP031500.1"/>
</dbReference>
<reference evidence="2" key="1">
    <citation type="journal article" date="2019" name="Int. J. Syst. Evol. Microbiol.">
        <title>The Global Catalogue of Microorganisms (GCM) 10K type strain sequencing project: providing services to taxonomists for standard genome sequencing and annotation.</title>
        <authorList>
            <consortium name="The Broad Institute Genomics Platform"/>
            <consortium name="The Broad Institute Genome Sequencing Center for Infectious Disease"/>
            <person name="Wu L."/>
            <person name="Ma J."/>
        </authorList>
    </citation>
    <scope>NUCLEOTIDE SEQUENCE [LARGE SCALE GENOMIC DNA]</scope>
    <source>
        <strain evidence="2">KCTC 52141</strain>
    </source>
</reference>
<protein>
    <submittedName>
        <fullName evidence="1">Uncharacterized protein</fullName>
    </submittedName>
</protein>
<accession>A0ABV7HTN6</accession>
<evidence type="ECO:0000313" key="1">
    <source>
        <dbReference type="EMBL" id="MFC3156151.1"/>
    </source>
</evidence>
<name>A0ABV7HTN6_9GAMM</name>
<keyword evidence="2" id="KW-1185">Reference proteome</keyword>
<proteinExistence type="predicted"/>
<gene>
    <name evidence="1" type="ORF">ACFOEB_13155</name>
</gene>
<comment type="caution">
    <text evidence="1">The sequence shown here is derived from an EMBL/GenBank/DDBJ whole genome shotgun (WGS) entry which is preliminary data.</text>
</comment>
<evidence type="ECO:0000313" key="2">
    <source>
        <dbReference type="Proteomes" id="UP001595548"/>
    </source>
</evidence>
<sequence>MEITTEHFDKLQFGIKSLLEGVGHLVNASGNYPQEGSVASNEMQVDEYAEEVQTVCSQASLLAESAGDHAFAVSRLLEPPLLTVSPWTSVRGALEPAAYGCWLMDPDIGGRDRIARSLAFRYGGLLHQKKAAGSMGDENGVRHAKERIQKVTADARRLGFEEKTDKKGRILGVATTLPSSTECIRDNLFNESGYRILSSVAHSHPSAMISVAFKATDESKPLLLSKNLSVGSACWLLVTAADAFSAIAWRQANYFGYDLEEFRQSLDTIYDGMGIRKENRFWCAMN</sequence>